<evidence type="ECO:0000256" key="5">
    <source>
        <dbReference type="ARBA" id="ARBA00022692"/>
    </source>
</evidence>
<dbReference type="PANTHER" id="PTHR30026">
    <property type="entry name" value="OUTER MEMBRANE PROTEIN TOLC"/>
    <property type="match status" value="1"/>
</dbReference>
<evidence type="ECO:0000313" key="10">
    <source>
        <dbReference type="EMBL" id="MBI1620424.1"/>
    </source>
</evidence>
<dbReference type="PANTHER" id="PTHR30026:SF22">
    <property type="entry name" value="OUTER MEMBRANE EFFLUX PROTEIN"/>
    <property type="match status" value="1"/>
</dbReference>
<dbReference type="Proteomes" id="UP000601789">
    <property type="component" value="Unassembled WGS sequence"/>
</dbReference>
<organism evidence="10 11">
    <name type="scientific">Aquamicrobium zhengzhouense</name>
    <dbReference type="NCBI Taxonomy" id="2781738"/>
    <lineage>
        <taxon>Bacteria</taxon>
        <taxon>Pseudomonadati</taxon>
        <taxon>Pseudomonadota</taxon>
        <taxon>Alphaproteobacteria</taxon>
        <taxon>Hyphomicrobiales</taxon>
        <taxon>Phyllobacteriaceae</taxon>
        <taxon>Aquamicrobium</taxon>
    </lineage>
</organism>
<gene>
    <name evidence="10" type="ORF">IOD40_07080</name>
</gene>
<feature type="chain" id="PRO_5046463181" evidence="9">
    <location>
        <begin position="20"/>
        <end position="457"/>
    </location>
</feature>
<evidence type="ECO:0000313" key="11">
    <source>
        <dbReference type="Proteomes" id="UP000601789"/>
    </source>
</evidence>
<keyword evidence="6" id="KW-0472">Membrane</keyword>
<dbReference type="Pfam" id="PF02321">
    <property type="entry name" value="OEP"/>
    <property type="match status" value="2"/>
</dbReference>
<dbReference type="Gene3D" id="1.20.1600.10">
    <property type="entry name" value="Outer membrane efflux proteins (OEP)"/>
    <property type="match status" value="1"/>
</dbReference>
<comment type="subcellular location">
    <subcellularLocation>
        <location evidence="1">Cell outer membrane</location>
    </subcellularLocation>
</comment>
<name>A0ABS0SCD0_9HYPH</name>
<dbReference type="SUPFAM" id="SSF56954">
    <property type="entry name" value="Outer membrane efflux proteins (OEP)"/>
    <property type="match status" value="1"/>
</dbReference>
<keyword evidence="11" id="KW-1185">Reference proteome</keyword>
<feature type="region of interest" description="Disordered" evidence="8">
    <location>
        <begin position="275"/>
        <end position="296"/>
    </location>
</feature>
<dbReference type="InterPro" id="IPR051906">
    <property type="entry name" value="TolC-like"/>
</dbReference>
<evidence type="ECO:0000256" key="6">
    <source>
        <dbReference type="ARBA" id="ARBA00023136"/>
    </source>
</evidence>
<evidence type="ECO:0000256" key="8">
    <source>
        <dbReference type="SAM" id="MobiDB-lite"/>
    </source>
</evidence>
<keyword evidence="7" id="KW-0998">Cell outer membrane</keyword>
<dbReference type="InterPro" id="IPR003423">
    <property type="entry name" value="OMP_efflux"/>
</dbReference>
<feature type="compositionally biased region" description="Basic and acidic residues" evidence="8">
    <location>
        <begin position="277"/>
        <end position="292"/>
    </location>
</feature>
<comment type="caution">
    <text evidence="10">The sequence shown here is derived from an EMBL/GenBank/DDBJ whole genome shotgun (WGS) entry which is preliminary data.</text>
</comment>
<comment type="similarity">
    <text evidence="2">Belongs to the outer membrane factor (OMF) (TC 1.B.17) family.</text>
</comment>
<keyword evidence="4" id="KW-1134">Transmembrane beta strand</keyword>
<keyword evidence="9" id="KW-0732">Signal</keyword>
<accession>A0ABS0SCD0</accession>
<keyword evidence="5" id="KW-0812">Transmembrane</keyword>
<dbReference type="EMBL" id="JADGMQ010000003">
    <property type="protein sequence ID" value="MBI1620424.1"/>
    <property type="molecule type" value="Genomic_DNA"/>
</dbReference>
<sequence length="457" mass="48376">MFSVRKGLFAALLSGVALASTPSFGETLQGAMSKAYTNNASLNAARAGVRVTDEGVAIAKSGWRPAIGASGSLTYTKNSGVEIRTGSFGVQIQQSIFDGFQTLNSVRSAESRVRASNESLRNSEQDILFNAAAAYVDVLRDRQIANFRERNLAFLGEQVRAANSRLEVGEGTRTDVAQARAQQAAAVAQLSAARAQLQSSEATYYQLVGDRPGKLDVARAASHLVPASLEQAQAIALSEHPAVRASEHLVDAAAFQVKQAEGSLLPQLSAQAGVSSSDRKTYSDLPGVREQDGSSTTASIGLNLSIPIYQGGRTSATIRQAKESLGQARIEVDVARDRVRQAVTAAWAQYVAAQQMVSAGRELVSAAQLALSGVVEERNVGQRTTLDVLNAQADVISAQISLAGSERDVVAASYAILSSMGRLAPDRLGLNVALYDPTEHYDAVKNKWVGTRTPDGR</sequence>
<evidence type="ECO:0000256" key="7">
    <source>
        <dbReference type="ARBA" id="ARBA00023237"/>
    </source>
</evidence>
<dbReference type="RefSeq" id="WP_198475765.1">
    <property type="nucleotide sequence ID" value="NZ_JADGMQ010000003.1"/>
</dbReference>
<keyword evidence="3" id="KW-0813">Transport</keyword>
<evidence type="ECO:0000256" key="9">
    <source>
        <dbReference type="SAM" id="SignalP"/>
    </source>
</evidence>
<proteinExistence type="inferred from homology"/>
<protein>
    <submittedName>
        <fullName evidence="10">TolC family outer membrane protein</fullName>
    </submittedName>
</protein>
<evidence type="ECO:0000256" key="2">
    <source>
        <dbReference type="ARBA" id="ARBA00007613"/>
    </source>
</evidence>
<reference evidence="10 11" key="1">
    <citation type="submission" date="2020-10" db="EMBL/GenBank/DDBJ databases">
        <title>Aquamicrobium zhengzhouensis sp. nov., a exopolysaccharide producing bacterium isolated from farmland soil.</title>
        <authorList>
            <person name="Wang X."/>
        </authorList>
    </citation>
    <scope>NUCLEOTIDE SEQUENCE [LARGE SCALE GENOMIC DNA]</scope>
    <source>
        <strain evidence="11">cd-1</strain>
    </source>
</reference>
<feature type="signal peptide" evidence="9">
    <location>
        <begin position="1"/>
        <end position="19"/>
    </location>
</feature>
<dbReference type="NCBIfam" id="TIGR01844">
    <property type="entry name" value="type_I_sec_TolC"/>
    <property type="match status" value="1"/>
</dbReference>
<evidence type="ECO:0000256" key="4">
    <source>
        <dbReference type="ARBA" id="ARBA00022452"/>
    </source>
</evidence>
<evidence type="ECO:0000256" key="1">
    <source>
        <dbReference type="ARBA" id="ARBA00004442"/>
    </source>
</evidence>
<evidence type="ECO:0000256" key="3">
    <source>
        <dbReference type="ARBA" id="ARBA00022448"/>
    </source>
</evidence>
<dbReference type="InterPro" id="IPR010130">
    <property type="entry name" value="T1SS_OMP_TolC"/>
</dbReference>